<keyword evidence="7" id="KW-0233">DNA recombination</keyword>
<feature type="domain" description="Probable transposase IS891/IS1136/IS1341" evidence="8">
    <location>
        <begin position="183"/>
        <end position="297"/>
    </location>
</feature>
<reference evidence="11 12" key="1">
    <citation type="journal article" date="2011" name="J. Bacteriol.">
        <title>Complete genome sequence of Paenibacillus polymyxa SC2, a strain of plant growth-promoting Rhizobacterium with broad-spectrum antimicrobial activity.</title>
        <authorList>
            <person name="Ma M."/>
            <person name="Wang C."/>
            <person name="Ding Y."/>
            <person name="Li L."/>
            <person name="Shen D."/>
            <person name="Jiang X."/>
            <person name="Guan D."/>
            <person name="Cao F."/>
            <person name="Chen H."/>
            <person name="Feng R."/>
            <person name="Wang X."/>
            <person name="Ge Y."/>
            <person name="Yao L."/>
            <person name="Bing X."/>
            <person name="Yang X."/>
            <person name="Li J."/>
            <person name="Du B."/>
        </authorList>
    </citation>
    <scope>NUCLEOTIDE SEQUENCE [LARGE SCALE GENOMIC DNA]</scope>
    <source>
        <strain evidence="11 12">SC2</strain>
        <plasmid evidence="12">pSC2</plasmid>
    </source>
</reference>
<dbReference type="eggNOG" id="COG0675">
    <property type="taxonomic scope" value="Bacteria"/>
</dbReference>
<feature type="domain" description="Transposase putative helix-turn-helix" evidence="10">
    <location>
        <begin position="24"/>
        <end position="68"/>
    </location>
</feature>
<evidence type="ECO:0000256" key="7">
    <source>
        <dbReference type="ARBA" id="ARBA00023172"/>
    </source>
</evidence>
<dbReference type="GO" id="GO:0006310">
    <property type="term" value="P:DNA recombination"/>
    <property type="evidence" value="ECO:0007669"/>
    <property type="project" value="UniProtKB-KW"/>
</dbReference>
<dbReference type="InterPro" id="IPR051399">
    <property type="entry name" value="RNA-guided_DNA_endo/Transpos"/>
</dbReference>
<dbReference type="Pfam" id="PF01385">
    <property type="entry name" value="OrfB_IS605"/>
    <property type="match status" value="1"/>
</dbReference>
<protein>
    <submittedName>
        <fullName evidence="11">Transposase</fullName>
    </submittedName>
</protein>
<dbReference type="GO" id="GO:0003677">
    <property type="term" value="F:DNA binding"/>
    <property type="evidence" value="ECO:0007669"/>
    <property type="project" value="UniProtKB-KW"/>
</dbReference>
<dbReference type="Pfam" id="PF07282">
    <property type="entry name" value="Cas12f1-like_TNB"/>
    <property type="match status" value="1"/>
</dbReference>
<evidence type="ECO:0000256" key="2">
    <source>
        <dbReference type="ARBA" id="ARBA00011044"/>
    </source>
</evidence>
<dbReference type="PANTHER" id="PTHR30405">
    <property type="entry name" value="TRANSPOSASE"/>
    <property type="match status" value="1"/>
</dbReference>
<dbReference type="InterPro" id="IPR001959">
    <property type="entry name" value="Transposase"/>
</dbReference>
<evidence type="ECO:0000259" key="8">
    <source>
        <dbReference type="Pfam" id="PF01385"/>
    </source>
</evidence>
<keyword evidence="4" id="KW-0479">Metal-binding</keyword>
<proteinExistence type="inferred from homology"/>
<dbReference type="AlphaFoldDB" id="E3EJW8"/>
<dbReference type="Pfam" id="PF12323">
    <property type="entry name" value="HTH_OrfB_IS605"/>
    <property type="match status" value="1"/>
</dbReference>
<evidence type="ECO:0000259" key="10">
    <source>
        <dbReference type="Pfam" id="PF12323"/>
    </source>
</evidence>
<accession>E3EJW8</accession>
<evidence type="ECO:0000256" key="6">
    <source>
        <dbReference type="ARBA" id="ARBA00023125"/>
    </source>
</evidence>
<comment type="similarity">
    <text evidence="2">In the N-terminal section; belongs to the transposase 2 family.</text>
</comment>
<comment type="similarity">
    <text evidence="1">In the C-terminal section; belongs to the transposase 35 family.</text>
</comment>
<dbReference type="NCBIfam" id="NF038281">
    <property type="entry name" value="IS200_TnpB"/>
    <property type="match status" value="1"/>
</dbReference>
<keyword evidence="5" id="KW-0862">Zinc</keyword>
<geneLocation type="plasmid" evidence="11 12">
    <name>pSC2</name>
</geneLocation>
<organism evidence="11 12">
    <name type="scientific">Paenibacillus polymyxa (strain SC2)</name>
    <name type="common">Bacillus polymyxa</name>
    <dbReference type="NCBI Taxonomy" id="886882"/>
    <lineage>
        <taxon>Bacteria</taxon>
        <taxon>Bacillati</taxon>
        <taxon>Bacillota</taxon>
        <taxon>Bacilli</taxon>
        <taxon>Bacillales</taxon>
        <taxon>Paenibacillaceae</taxon>
        <taxon>Paenibacillus</taxon>
    </lineage>
</organism>
<dbReference type="InterPro" id="IPR010095">
    <property type="entry name" value="Cas12f1-like_TNB"/>
</dbReference>
<dbReference type="PANTHER" id="PTHR30405:SF25">
    <property type="entry name" value="RNA-GUIDED DNA ENDONUCLEASE INSQ-RELATED"/>
    <property type="match status" value="1"/>
</dbReference>
<dbReference type="NCBIfam" id="NF040570">
    <property type="entry name" value="guided_TnpB"/>
    <property type="match status" value="1"/>
</dbReference>
<dbReference type="GO" id="GO:0046872">
    <property type="term" value="F:metal ion binding"/>
    <property type="evidence" value="ECO:0007669"/>
    <property type="project" value="UniProtKB-KW"/>
</dbReference>
<dbReference type="RefSeq" id="WP_013386401.1">
    <property type="nucleotide sequence ID" value="NC_014628.2"/>
</dbReference>
<evidence type="ECO:0000259" key="9">
    <source>
        <dbReference type="Pfam" id="PF07282"/>
    </source>
</evidence>
<dbReference type="GO" id="GO:0032196">
    <property type="term" value="P:transposition"/>
    <property type="evidence" value="ECO:0007669"/>
    <property type="project" value="UniProtKB-KW"/>
</dbReference>
<gene>
    <name evidence="11" type="ORF">PPSC2_28250</name>
</gene>
<keyword evidence="6" id="KW-0238">DNA-binding</keyword>
<dbReference type="KEGG" id="ppm:PPSC2_28250"/>
<dbReference type="HOGENOM" id="CLU_032903_0_0_9"/>
<dbReference type="PATRIC" id="fig|886882.15.peg.5990"/>
<dbReference type="OrthoDB" id="56768at2"/>
<dbReference type="InterPro" id="IPR021027">
    <property type="entry name" value="Transposase_put_HTH"/>
</dbReference>
<evidence type="ECO:0000256" key="3">
    <source>
        <dbReference type="ARBA" id="ARBA00022578"/>
    </source>
</evidence>
<evidence type="ECO:0000313" key="12">
    <source>
        <dbReference type="Proteomes" id="UP000006868"/>
    </source>
</evidence>
<evidence type="ECO:0000313" key="11">
    <source>
        <dbReference type="EMBL" id="ADO59987.1"/>
    </source>
</evidence>
<evidence type="ECO:0000256" key="5">
    <source>
        <dbReference type="ARBA" id="ARBA00022833"/>
    </source>
</evidence>
<evidence type="ECO:0000256" key="1">
    <source>
        <dbReference type="ARBA" id="ARBA00008761"/>
    </source>
</evidence>
<keyword evidence="11" id="KW-0614">Plasmid</keyword>
<sequence>MQHSQDFLSENLNGQDFSLKNLIHKAYKYRIYPNRMQQQLIHQMFGCCRFVFNYFLGQWKDTIAATGKGLSYNACATGLPALKQQCDWLKKVDSIALQSAVRNVADSFGRFFTKQNRAPRFKSRKHPVQSYTTKFTNSNIAIQNNKLKLPKLGWIRFANSRALEGRILSATVRRNAAGKYFVSIVCEVNVQQLPLTDKEVGIDLGLKEFAVCSDGVRIANPKVFRKYEQKLAFWQRRLARRTKGGSNWNKAKQKVAQIHEKIVNIRHDFLHKLTTMLIRENQTISIEHLRVANMLKNHKLAKSIADAAWSEFKRQLIYKAVWYGRILKMADTFAPTSQACCVCGFIHKEVKDLSVRQWTCPSCHTTHDRDENAAHNIKQMAGSWSV</sequence>
<name>E3EJW8_PAEPS</name>
<dbReference type="EMBL" id="CP002214">
    <property type="protein sequence ID" value="ADO59987.1"/>
    <property type="molecule type" value="Genomic_DNA"/>
</dbReference>
<dbReference type="Proteomes" id="UP000006868">
    <property type="component" value="Plasmid pSC2"/>
</dbReference>
<feature type="domain" description="Cas12f1-like TNB" evidence="9">
    <location>
        <begin position="309"/>
        <end position="377"/>
    </location>
</feature>
<evidence type="ECO:0000256" key="4">
    <source>
        <dbReference type="ARBA" id="ARBA00022723"/>
    </source>
</evidence>
<keyword evidence="3" id="KW-0815">Transposition</keyword>
<dbReference type="NCBIfam" id="TIGR01766">
    <property type="entry name" value="IS200/IS605 family accessory protein TnpB-like domain"/>
    <property type="match status" value="1"/>
</dbReference>
<dbReference type="InterPro" id="IPR053522">
    <property type="entry name" value="RNA-guided_endonuclease_TnpB"/>
</dbReference>